<evidence type="ECO:0000259" key="12">
    <source>
        <dbReference type="PROSITE" id="PS51352"/>
    </source>
</evidence>
<evidence type="ECO:0000256" key="8">
    <source>
        <dbReference type="ARBA" id="ARBA00023284"/>
    </source>
</evidence>
<dbReference type="FunFam" id="3.40.30.10:FF:000032">
    <property type="entry name" value="Protein disulfide-isomerase A6 homolog"/>
    <property type="match status" value="1"/>
</dbReference>
<proteinExistence type="inferred from homology"/>
<evidence type="ECO:0000256" key="10">
    <source>
        <dbReference type="SAM" id="MobiDB-lite"/>
    </source>
</evidence>
<evidence type="ECO:0000256" key="3">
    <source>
        <dbReference type="ARBA" id="ARBA00012723"/>
    </source>
</evidence>
<dbReference type="InterPro" id="IPR011679">
    <property type="entry name" value="ERp29_C"/>
</dbReference>
<gene>
    <name evidence="13" type="ORF">TWF694_002373</name>
</gene>
<dbReference type="Gene3D" id="3.40.30.10">
    <property type="entry name" value="Glutaredoxin"/>
    <property type="match status" value="2"/>
</dbReference>
<evidence type="ECO:0000256" key="7">
    <source>
        <dbReference type="ARBA" id="ARBA00023235"/>
    </source>
</evidence>
<dbReference type="EMBL" id="JAVHJO010000011">
    <property type="protein sequence ID" value="KAK6533433.1"/>
    <property type="molecule type" value="Genomic_DNA"/>
</dbReference>
<evidence type="ECO:0000256" key="9">
    <source>
        <dbReference type="RuleBase" id="RU004208"/>
    </source>
</evidence>
<dbReference type="Pfam" id="PF00085">
    <property type="entry name" value="Thioredoxin"/>
    <property type="match status" value="2"/>
</dbReference>
<dbReference type="Gene3D" id="1.20.1150.12">
    <property type="entry name" value="Endoplasmic reticulum resident protein 29, C-terminal domain"/>
    <property type="match status" value="1"/>
</dbReference>
<feature type="region of interest" description="Disordered" evidence="10">
    <location>
        <begin position="361"/>
        <end position="383"/>
    </location>
</feature>
<comment type="catalytic activity">
    <reaction evidence="1">
        <text>Catalyzes the rearrangement of -S-S- bonds in proteins.</text>
        <dbReference type="EC" id="5.3.4.1"/>
    </reaction>
</comment>
<dbReference type="InterPro" id="IPR036249">
    <property type="entry name" value="Thioredoxin-like_sf"/>
</dbReference>
<dbReference type="InterPro" id="IPR051063">
    <property type="entry name" value="PDI"/>
</dbReference>
<reference evidence="13 14" key="1">
    <citation type="submission" date="2019-10" db="EMBL/GenBank/DDBJ databases">
        <authorList>
            <person name="Palmer J.M."/>
        </authorList>
    </citation>
    <scope>NUCLEOTIDE SEQUENCE [LARGE SCALE GENOMIC DNA]</scope>
    <source>
        <strain evidence="13 14">TWF694</strain>
    </source>
</reference>
<evidence type="ECO:0000256" key="1">
    <source>
        <dbReference type="ARBA" id="ARBA00001182"/>
    </source>
</evidence>
<feature type="chain" id="PRO_5043687506" description="protein disulfide-isomerase" evidence="11">
    <location>
        <begin position="19"/>
        <end position="383"/>
    </location>
</feature>
<protein>
    <recommendedName>
        <fullName evidence="3">protein disulfide-isomerase</fullName>
        <ecNumber evidence="3">5.3.4.1</ecNumber>
    </recommendedName>
</protein>
<comment type="caution">
    <text evidence="13">The sequence shown here is derived from an EMBL/GenBank/DDBJ whole genome shotgun (WGS) entry which is preliminary data.</text>
</comment>
<dbReference type="CDD" id="cd02998">
    <property type="entry name" value="PDI_a_ERp38"/>
    <property type="match status" value="1"/>
</dbReference>
<dbReference type="GO" id="GO:0003756">
    <property type="term" value="F:protein disulfide isomerase activity"/>
    <property type="evidence" value="ECO:0007669"/>
    <property type="project" value="UniProtKB-EC"/>
</dbReference>
<dbReference type="PROSITE" id="PS00194">
    <property type="entry name" value="THIOREDOXIN_1"/>
    <property type="match status" value="2"/>
</dbReference>
<dbReference type="InterPro" id="IPR005788">
    <property type="entry name" value="PDI_thioredoxin-like_dom"/>
</dbReference>
<dbReference type="InterPro" id="IPR013766">
    <property type="entry name" value="Thioredoxin_domain"/>
</dbReference>
<organism evidence="13 14">
    <name type="scientific">Orbilia ellipsospora</name>
    <dbReference type="NCBI Taxonomy" id="2528407"/>
    <lineage>
        <taxon>Eukaryota</taxon>
        <taxon>Fungi</taxon>
        <taxon>Dikarya</taxon>
        <taxon>Ascomycota</taxon>
        <taxon>Pezizomycotina</taxon>
        <taxon>Orbiliomycetes</taxon>
        <taxon>Orbiliales</taxon>
        <taxon>Orbiliaceae</taxon>
        <taxon>Orbilia</taxon>
    </lineage>
</organism>
<dbReference type="InterPro" id="IPR036356">
    <property type="entry name" value="ERp29_C_sf"/>
</dbReference>
<dbReference type="SUPFAM" id="SSF52833">
    <property type="entry name" value="Thioredoxin-like"/>
    <property type="match status" value="2"/>
</dbReference>
<evidence type="ECO:0000256" key="4">
    <source>
        <dbReference type="ARBA" id="ARBA00022729"/>
    </source>
</evidence>
<evidence type="ECO:0000313" key="13">
    <source>
        <dbReference type="EMBL" id="KAK6533433.1"/>
    </source>
</evidence>
<dbReference type="AlphaFoldDB" id="A0AAV9X301"/>
<dbReference type="PANTHER" id="PTHR45672">
    <property type="entry name" value="PROTEIN DISULFIDE-ISOMERASE C17H9.14C-RELATED"/>
    <property type="match status" value="1"/>
</dbReference>
<evidence type="ECO:0000256" key="2">
    <source>
        <dbReference type="ARBA" id="ARBA00006347"/>
    </source>
</evidence>
<keyword evidence="14" id="KW-1185">Reference proteome</keyword>
<dbReference type="Proteomes" id="UP001365542">
    <property type="component" value="Unassembled WGS sequence"/>
</dbReference>
<feature type="domain" description="Thioredoxin" evidence="12">
    <location>
        <begin position="7"/>
        <end position="128"/>
    </location>
</feature>
<feature type="signal peptide" evidence="11">
    <location>
        <begin position="1"/>
        <end position="18"/>
    </location>
</feature>
<dbReference type="GO" id="GO:0005783">
    <property type="term" value="C:endoplasmic reticulum"/>
    <property type="evidence" value="ECO:0007669"/>
    <property type="project" value="InterPro"/>
</dbReference>
<evidence type="ECO:0000313" key="14">
    <source>
        <dbReference type="Proteomes" id="UP001365542"/>
    </source>
</evidence>
<dbReference type="GO" id="GO:0006457">
    <property type="term" value="P:protein folding"/>
    <property type="evidence" value="ECO:0007669"/>
    <property type="project" value="TreeGrafter"/>
</dbReference>
<dbReference type="CDD" id="cd00238">
    <property type="entry name" value="ERp29c"/>
    <property type="match status" value="1"/>
</dbReference>
<dbReference type="Pfam" id="PF07749">
    <property type="entry name" value="ERp29"/>
    <property type="match status" value="1"/>
</dbReference>
<dbReference type="EC" id="5.3.4.1" evidence="3"/>
<dbReference type="PRINTS" id="PR00421">
    <property type="entry name" value="THIOREDOXIN"/>
</dbReference>
<evidence type="ECO:0000256" key="6">
    <source>
        <dbReference type="ARBA" id="ARBA00023157"/>
    </source>
</evidence>
<dbReference type="SUPFAM" id="SSF47933">
    <property type="entry name" value="ERP29 C domain-like"/>
    <property type="match status" value="1"/>
</dbReference>
<evidence type="ECO:0000256" key="5">
    <source>
        <dbReference type="ARBA" id="ARBA00022737"/>
    </source>
</evidence>
<keyword evidence="8" id="KW-0676">Redox-active center</keyword>
<dbReference type="NCBIfam" id="TIGR01126">
    <property type="entry name" value="pdi_dom"/>
    <property type="match status" value="2"/>
</dbReference>
<keyword evidence="4 11" id="KW-0732">Signal</keyword>
<feature type="domain" description="Thioredoxin" evidence="12">
    <location>
        <begin position="139"/>
        <end position="255"/>
    </location>
</feature>
<feature type="compositionally biased region" description="Basic and acidic residues" evidence="10">
    <location>
        <begin position="364"/>
        <end position="383"/>
    </location>
</feature>
<keyword evidence="6" id="KW-1015">Disulfide bond</keyword>
<keyword evidence="7" id="KW-0413">Isomerase</keyword>
<dbReference type="PANTHER" id="PTHR45672:SF11">
    <property type="entry name" value="PROTEIN DISULFIDE-ISOMERASE C17H9.14C"/>
    <property type="match status" value="1"/>
</dbReference>
<sequence>MKFLSTASVLFYAVLAVAEVVDLTPKNFDDVVLKSGKPSLVKFFAPWCGHCKKLAPAYDELGTAFTSVKDKVTIAKVDGDAHKALAQRFGIKGYPTLKWFDGKSDKPIDYDSGRTLEAMTKYVTDKSGIKPKGSKKEPEKFVKVLTDANFGSITGDPSKNVLVKFYAPWCGHCKSLAPIYEKIASDFSREPRVTIAEIDCDIPSGKESCDKHAIKSFPTLKFFAADDSPEITGAIDYEGPRDQDSIMEWMNQMSSTHRKPGGQLGADAGTIEILDDIIKEHLPSGGASILAEIEGALSKLEKTQEKHAKVYLNVAKKFAAKSSTYITDELARLGKMIAGGKVNLDKVDELTIKQNILKRFQSTPDDKEEAKSVEEEAPKKDEL</sequence>
<keyword evidence="5" id="KW-0677">Repeat</keyword>
<dbReference type="PROSITE" id="PS51352">
    <property type="entry name" value="THIOREDOXIN_2"/>
    <property type="match status" value="2"/>
</dbReference>
<dbReference type="InterPro" id="IPR017937">
    <property type="entry name" value="Thioredoxin_CS"/>
</dbReference>
<comment type="similarity">
    <text evidence="2 9">Belongs to the protein disulfide isomerase family.</text>
</comment>
<evidence type="ECO:0000256" key="11">
    <source>
        <dbReference type="SAM" id="SignalP"/>
    </source>
</evidence>
<name>A0AAV9X301_9PEZI</name>
<accession>A0AAV9X301</accession>